<proteinExistence type="predicted"/>
<dbReference type="Proteomes" id="UP000239522">
    <property type="component" value="Unassembled WGS sequence"/>
</dbReference>
<protein>
    <submittedName>
        <fullName evidence="1">Glyoxalase</fullName>
    </submittedName>
</protein>
<dbReference type="EMBL" id="MQUA01000013">
    <property type="protein sequence ID" value="PQB07467.1"/>
    <property type="molecule type" value="Genomic_DNA"/>
</dbReference>
<evidence type="ECO:0000313" key="1">
    <source>
        <dbReference type="EMBL" id="PQB07467.1"/>
    </source>
</evidence>
<reference evidence="1 2" key="1">
    <citation type="submission" date="2016-11" db="EMBL/GenBank/DDBJ databases">
        <title>Trade-off between light-utilization and light-protection in marine flavobacteria.</title>
        <authorList>
            <person name="Kumagai Y."/>
        </authorList>
    </citation>
    <scope>NUCLEOTIDE SEQUENCE [LARGE SCALE GENOMIC DNA]</scope>
    <source>
        <strain evidence="1 2">ATCC 700397</strain>
    </source>
</reference>
<organism evidence="1 2">
    <name type="scientific">Polaribacter filamentus</name>
    <dbReference type="NCBI Taxonomy" id="53483"/>
    <lineage>
        <taxon>Bacteria</taxon>
        <taxon>Pseudomonadati</taxon>
        <taxon>Bacteroidota</taxon>
        <taxon>Flavobacteriia</taxon>
        <taxon>Flavobacteriales</taxon>
        <taxon>Flavobacteriaceae</taxon>
    </lineage>
</organism>
<dbReference type="AlphaFoldDB" id="A0A2S7KXV5"/>
<evidence type="ECO:0000313" key="2">
    <source>
        <dbReference type="Proteomes" id="UP000239522"/>
    </source>
</evidence>
<dbReference type="OrthoDB" id="1271679at2"/>
<gene>
    <name evidence="1" type="ORF">BST83_10070</name>
</gene>
<name>A0A2S7KXV5_9FLAO</name>
<sequence length="124" mass="14498">MNKKERPILADLVNAGTLDIEKFQNEILRPIIKMQHHLLIASFENYLKKRKIDFSILTDQKKRSRVSAVYKTDNNFKNLTLGLIIGHFSLNEFTFYTANLSEVHKRILQITAQRIKDSILDLKL</sequence>
<accession>A0A2S7KXV5</accession>
<keyword evidence="2" id="KW-1185">Reference proteome</keyword>
<comment type="caution">
    <text evidence="1">The sequence shown here is derived from an EMBL/GenBank/DDBJ whole genome shotgun (WGS) entry which is preliminary data.</text>
</comment>
<dbReference type="RefSeq" id="WP_104809676.1">
    <property type="nucleotide sequence ID" value="NZ_MQUA01000013.1"/>
</dbReference>